<dbReference type="EMBL" id="JBHRWN010000002">
    <property type="protein sequence ID" value="MFC3478964.1"/>
    <property type="molecule type" value="Genomic_DNA"/>
</dbReference>
<keyword evidence="3" id="KW-1185">Reference proteome</keyword>
<dbReference type="InterPro" id="IPR055947">
    <property type="entry name" value="DUF7525"/>
</dbReference>
<proteinExistence type="predicted"/>
<feature type="transmembrane region" description="Helical" evidence="1">
    <location>
        <begin position="39"/>
        <end position="60"/>
    </location>
</feature>
<keyword evidence="1" id="KW-0472">Membrane</keyword>
<dbReference type="RefSeq" id="WP_232569443.1">
    <property type="nucleotide sequence ID" value="NZ_CP089466.1"/>
</dbReference>
<accession>A0ABD5NIJ2</accession>
<name>A0ABD5NIJ2_9EURY</name>
<dbReference type="Pfam" id="PF24369">
    <property type="entry name" value="DUF7525"/>
    <property type="match status" value="1"/>
</dbReference>
<evidence type="ECO:0000256" key="1">
    <source>
        <dbReference type="SAM" id="Phobius"/>
    </source>
</evidence>
<organism evidence="2 3">
    <name type="scientific">Halobacterium litoreum</name>
    <dbReference type="NCBI Taxonomy" id="2039234"/>
    <lineage>
        <taxon>Archaea</taxon>
        <taxon>Methanobacteriati</taxon>
        <taxon>Methanobacteriota</taxon>
        <taxon>Stenosarchaea group</taxon>
        <taxon>Halobacteria</taxon>
        <taxon>Halobacteriales</taxon>
        <taxon>Halobacteriaceae</taxon>
        <taxon>Halobacterium</taxon>
    </lineage>
</organism>
<keyword evidence="1" id="KW-1133">Transmembrane helix</keyword>
<dbReference type="AlphaFoldDB" id="A0ABD5NIJ2"/>
<feature type="transmembrane region" description="Helical" evidence="1">
    <location>
        <begin position="12"/>
        <end position="32"/>
    </location>
</feature>
<comment type="caution">
    <text evidence="2">The sequence shown here is derived from an EMBL/GenBank/DDBJ whole genome shotgun (WGS) entry which is preliminary data.</text>
</comment>
<protein>
    <submittedName>
        <fullName evidence="2">Uncharacterized protein</fullName>
    </submittedName>
</protein>
<gene>
    <name evidence="2" type="ORF">ACFOKC_14625</name>
</gene>
<evidence type="ECO:0000313" key="2">
    <source>
        <dbReference type="EMBL" id="MFC3478964.1"/>
    </source>
</evidence>
<evidence type="ECO:0000313" key="3">
    <source>
        <dbReference type="Proteomes" id="UP001595660"/>
    </source>
</evidence>
<dbReference type="GeneID" id="69118023"/>
<sequence length="61" mass="5974">MTTGSVQETDMGVGVGLALGTLAAAAAVYTFVTPGQFQSALGFGAAVTFAALSVAAIHIWG</sequence>
<dbReference type="Proteomes" id="UP001595660">
    <property type="component" value="Unassembled WGS sequence"/>
</dbReference>
<reference evidence="2 3" key="1">
    <citation type="journal article" date="2019" name="Int. J. Syst. Evol. Microbiol.">
        <title>The Global Catalogue of Microorganisms (GCM) 10K type strain sequencing project: providing services to taxonomists for standard genome sequencing and annotation.</title>
        <authorList>
            <consortium name="The Broad Institute Genomics Platform"/>
            <consortium name="The Broad Institute Genome Sequencing Center for Infectious Disease"/>
            <person name="Wu L."/>
            <person name="Ma J."/>
        </authorList>
    </citation>
    <scope>NUCLEOTIDE SEQUENCE [LARGE SCALE GENOMIC DNA]</scope>
    <source>
        <strain evidence="2 3">CGMCC 1.12562</strain>
    </source>
</reference>
<keyword evidence="1" id="KW-0812">Transmembrane</keyword>